<accession>A0AAV2EST3</accession>
<sequence>MLDCLADSSPGTAASPSRKLLDSSLYEKRSRGPWGGSRHWFSSISSTRFLVFVLRGNWICDLESESGFRVAIRISETFLEL</sequence>
<protein>
    <submittedName>
        <fullName evidence="1">Uncharacterized protein</fullName>
    </submittedName>
</protein>
<proteinExistence type="predicted"/>
<evidence type="ECO:0000313" key="2">
    <source>
        <dbReference type="Proteomes" id="UP001497516"/>
    </source>
</evidence>
<keyword evidence="2" id="KW-1185">Reference proteome</keyword>
<gene>
    <name evidence="1" type="ORF">LTRI10_LOCUS29713</name>
</gene>
<organism evidence="1 2">
    <name type="scientific">Linum trigynum</name>
    <dbReference type="NCBI Taxonomy" id="586398"/>
    <lineage>
        <taxon>Eukaryota</taxon>
        <taxon>Viridiplantae</taxon>
        <taxon>Streptophyta</taxon>
        <taxon>Embryophyta</taxon>
        <taxon>Tracheophyta</taxon>
        <taxon>Spermatophyta</taxon>
        <taxon>Magnoliopsida</taxon>
        <taxon>eudicotyledons</taxon>
        <taxon>Gunneridae</taxon>
        <taxon>Pentapetalae</taxon>
        <taxon>rosids</taxon>
        <taxon>fabids</taxon>
        <taxon>Malpighiales</taxon>
        <taxon>Linaceae</taxon>
        <taxon>Linum</taxon>
    </lineage>
</organism>
<dbReference type="Proteomes" id="UP001497516">
    <property type="component" value="Chromosome 5"/>
</dbReference>
<dbReference type="EMBL" id="OZ034818">
    <property type="protein sequence ID" value="CAL1388812.1"/>
    <property type="molecule type" value="Genomic_DNA"/>
</dbReference>
<name>A0AAV2EST3_9ROSI</name>
<reference evidence="1 2" key="1">
    <citation type="submission" date="2024-04" db="EMBL/GenBank/DDBJ databases">
        <authorList>
            <person name="Fracassetti M."/>
        </authorList>
    </citation>
    <scope>NUCLEOTIDE SEQUENCE [LARGE SCALE GENOMIC DNA]</scope>
</reference>
<dbReference type="AlphaFoldDB" id="A0AAV2EST3"/>
<evidence type="ECO:0000313" key="1">
    <source>
        <dbReference type="EMBL" id="CAL1388812.1"/>
    </source>
</evidence>